<accession>A0A9P1FM00</accession>
<feature type="region of interest" description="Disordered" evidence="6">
    <location>
        <begin position="528"/>
        <end position="557"/>
    </location>
</feature>
<evidence type="ECO:0000256" key="4">
    <source>
        <dbReference type="ARBA" id="ARBA00022833"/>
    </source>
</evidence>
<dbReference type="PROSITE" id="PS50103">
    <property type="entry name" value="ZF_C3H1"/>
    <property type="match status" value="2"/>
</dbReference>
<evidence type="ECO:0000313" key="8">
    <source>
        <dbReference type="EMBL" id="CAI3982219.1"/>
    </source>
</evidence>
<proteinExistence type="predicted"/>
<sequence>MGSFILYESCFIGILYAIVNNIQISDSIHSILYHTYSIYTSKYILGGCTGRGRECDYTLCTSCGTSCGTREPDRPAPEAQLVRGQDPSREIRERPEITSVLAGAPAQLSSCTNSSNSCPQKHKLMDIVCEEGVEYACDGCRKDIRCGEILYNCEPCDYCLCDACVAPEAPEAAEDFPKAAWDENLQALREKLLQQRSRLRLDDPMLGRPSVALLSACQQRCSRLSGPLLFAGSGSLQSIVTTCLGAQNLSALAAMLQLSAMFPVPELSQEDLAKALLEALLRYPGLSEFQTLCDALLDFVCLLGFTHFVAVGVTHSFPEPQLAAAGEGAQDAQGLSFKPEETEAAARARRVREQQQKMSTKKWDYTGGYRPAEGAETNEQATLRLLKESGINLPARSRDAGFLGAFHPSCAAEVPREARGPKGGPKGGVGGPRNFKKDLCIDFEKGYCSRNTSCTFAHGVEEQKAARELYENQKKGHSGKELPKRYKRDLCYYFERNGTCVKGDDCTYAHGQEEQFRADAKELVQQEESGVTVHQGPSWEVGPSALGSLGRPTRKVI</sequence>
<dbReference type="PANTHER" id="PTHR12547">
    <property type="entry name" value="CCCH ZINC FINGER/TIS11-RELATED"/>
    <property type="match status" value="1"/>
</dbReference>
<reference evidence="9" key="2">
    <citation type="submission" date="2024-04" db="EMBL/GenBank/DDBJ databases">
        <authorList>
            <person name="Chen Y."/>
            <person name="Shah S."/>
            <person name="Dougan E. K."/>
            <person name="Thang M."/>
            <person name="Chan C."/>
        </authorList>
    </citation>
    <scope>NUCLEOTIDE SEQUENCE [LARGE SCALE GENOMIC DNA]</scope>
</reference>
<evidence type="ECO:0000256" key="1">
    <source>
        <dbReference type="ARBA" id="ARBA00022723"/>
    </source>
</evidence>
<protein>
    <recommendedName>
        <fullName evidence="7">C3H1-type domain-containing protein</fullName>
    </recommendedName>
</protein>
<gene>
    <name evidence="8" type="ORF">C1SCF055_LOCUS9940</name>
</gene>
<evidence type="ECO:0000313" key="9">
    <source>
        <dbReference type="EMBL" id="CAL1135594.1"/>
    </source>
</evidence>
<name>A0A9P1FM00_9DINO</name>
<dbReference type="GO" id="GO:0003729">
    <property type="term" value="F:mRNA binding"/>
    <property type="evidence" value="ECO:0007669"/>
    <property type="project" value="InterPro"/>
</dbReference>
<dbReference type="SUPFAM" id="SSF90229">
    <property type="entry name" value="CCCH zinc finger"/>
    <property type="match status" value="2"/>
</dbReference>
<evidence type="ECO:0000259" key="7">
    <source>
        <dbReference type="PROSITE" id="PS50103"/>
    </source>
</evidence>
<dbReference type="InterPro" id="IPR000571">
    <property type="entry name" value="Znf_CCCH"/>
</dbReference>
<evidence type="ECO:0000256" key="2">
    <source>
        <dbReference type="ARBA" id="ARBA00022737"/>
    </source>
</evidence>
<dbReference type="OrthoDB" id="410307at2759"/>
<keyword evidence="3 5" id="KW-0863">Zinc-finger</keyword>
<dbReference type="Gene3D" id="4.10.1000.10">
    <property type="entry name" value="Zinc finger, CCCH-type"/>
    <property type="match status" value="2"/>
</dbReference>
<dbReference type="EMBL" id="CAMXCT010000693">
    <property type="protein sequence ID" value="CAI3982219.1"/>
    <property type="molecule type" value="Genomic_DNA"/>
</dbReference>
<feature type="domain" description="C3H1-type" evidence="7">
    <location>
        <begin position="434"/>
        <end position="461"/>
    </location>
</feature>
<evidence type="ECO:0000256" key="6">
    <source>
        <dbReference type="SAM" id="MobiDB-lite"/>
    </source>
</evidence>
<dbReference type="InterPro" id="IPR045877">
    <property type="entry name" value="ZFP36-like"/>
</dbReference>
<dbReference type="SMART" id="SM00356">
    <property type="entry name" value="ZnF_C3H1"/>
    <property type="match status" value="2"/>
</dbReference>
<evidence type="ECO:0000256" key="3">
    <source>
        <dbReference type="ARBA" id="ARBA00022771"/>
    </source>
</evidence>
<evidence type="ECO:0000313" key="10">
    <source>
        <dbReference type="Proteomes" id="UP001152797"/>
    </source>
</evidence>
<feature type="zinc finger region" description="C3H1-type" evidence="5">
    <location>
        <begin position="434"/>
        <end position="461"/>
    </location>
</feature>
<evidence type="ECO:0000256" key="5">
    <source>
        <dbReference type="PROSITE-ProRule" id="PRU00723"/>
    </source>
</evidence>
<keyword evidence="1 5" id="KW-0479">Metal-binding</keyword>
<feature type="domain" description="C3H1-type" evidence="7">
    <location>
        <begin position="485"/>
        <end position="513"/>
    </location>
</feature>
<keyword evidence="10" id="KW-1185">Reference proteome</keyword>
<keyword evidence="4 5" id="KW-0862">Zinc</keyword>
<dbReference type="EMBL" id="CAMXCT020000693">
    <property type="protein sequence ID" value="CAL1135594.1"/>
    <property type="molecule type" value="Genomic_DNA"/>
</dbReference>
<reference evidence="8" key="1">
    <citation type="submission" date="2022-10" db="EMBL/GenBank/DDBJ databases">
        <authorList>
            <person name="Chen Y."/>
            <person name="Dougan E. K."/>
            <person name="Chan C."/>
            <person name="Rhodes N."/>
            <person name="Thang M."/>
        </authorList>
    </citation>
    <scope>NUCLEOTIDE SEQUENCE</scope>
</reference>
<feature type="zinc finger region" description="C3H1-type" evidence="5">
    <location>
        <begin position="485"/>
        <end position="513"/>
    </location>
</feature>
<dbReference type="InterPro" id="IPR036855">
    <property type="entry name" value="Znf_CCCH_sf"/>
</dbReference>
<dbReference type="GO" id="GO:0008270">
    <property type="term" value="F:zinc ion binding"/>
    <property type="evidence" value="ECO:0007669"/>
    <property type="project" value="UniProtKB-KW"/>
</dbReference>
<keyword evidence="2" id="KW-0677">Repeat</keyword>
<dbReference type="AlphaFoldDB" id="A0A9P1FM00"/>
<comment type="caution">
    <text evidence="8">The sequence shown here is derived from an EMBL/GenBank/DDBJ whole genome shotgun (WGS) entry which is preliminary data.</text>
</comment>
<dbReference type="Pfam" id="PF00642">
    <property type="entry name" value="zf-CCCH"/>
    <property type="match status" value="2"/>
</dbReference>
<dbReference type="EMBL" id="CAMXCT030000693">
    <property type="protein sequence ID" value="CAL4769531.1"/>
    <property type="molecule type" value="Genomic_DNA"/>
</dbReference>
<dbReference type="Proteomes" id="UP001152797">
    <property type="component" value="Unassembled WGS sequence"/>
</dbReference>
<organism evidence="8">
    <name type="scientific">Cladocopium goreaui</name>
    <dbReference type="NCBI Taxonomy" id="2562237"/>
    <lineage>
        <taxon>Eukaryota</taxon>
        <taxon>Sar</taxon>
        <taxon>Alveolata</taxon>
        <taxon>Dinophyceae</taxon>
        <taxon>Suessiales</taxon>
        <taxon>Symbiodiniaceae</taxon>
        <taxon>Cladocopium</taxon>
    </lineage>
</organism>